<evidence type="ECO:0000313" key="2">
    <source>
        <dbReference type="Proteomes" id="UP000789831"/>
    </source>
</evidence>
<dbReference type="InterPro" id="IPR036910">
    <property type="entry name" value="HMG_box_dom_sf"/>
</dbReference>
<comment type="caution">
    <text evidence="1">The sequence shown here is derived from an EMBL/GenBank/DDBJ whole genome shotgun (WGS) entry which is preliminary data.</text>
</comment>
<dbReference type="OrthoDB" id="6247875at2759"/>
<sequence>MRSIAPSKKGYIMPEIKVRFPPEITPINLIEKAIAKLETSGQTSRIPNAFIAYRMAFCKELHLIKHPVITQPQLSALVKQSWLKEGERVRREYQRIAKEAKDLYIQICHERSPLFVTSEYQNNSGALEFVFSNSSNLSGSNFDLFDSNEISLLPSEQPVTKDQRSDSYETISASTTPTPNVKNIFKIDSPENDNCFSLDFNLDTHFINNMTPELLTSQSLFSSILSIQSDFPSAPTFDNSNSNESSIASDSNVSSTEYDKYCKEKIGVLENRVVELEKKLESLTNKRAITSPSQVARFTRKSSGT</sequence>
<accession>A0A9N8YPE2</accession>
<gene>
    <name evidence="1" type="ORF">AGERDE_LOCUS807</name>
</gene>
<protein>
    <submittedName>
        <fullName evidence="1">8927_t:CDS:1</fullName>
    </submittedName>
</protein>
<name>A0A9N8YPE2_9GLOM</name>
<keyword evidence="2" id="KW-1185">Reference proteome</keyword>
<dbReference type="SUPFAM" id="SSF47095">
    <property type="entry name" value="HMG-box"/>
    <property type="match status" value="1"/>
</dbReference>
<dbReference type="Proteomes" id="UP000789831">
    <property type="component" value="Unassembled WGS sequence"/>
</dbReference>
<dbReference type="AlphaFoldDB" id="A0A9N8YPE2"/>
<dbReference type="EMBL" id="CAJVPL010000044">
    <property type="protein sequence ID" value="CAG8437831.1"/>
    <property type="molecule type" value="Genomic_DNA"/>
</dbReference>
<evidence type="ECO:0000313" key="1">
    <source>
        <dbReference type="EMBL" id="CAG8437831.1"/>
    </source>
</evidence>
<reference evidence="1" key="1">
    <citation type="submission" date="2021-06" db="EMBL/GenBank/DDBJ databases">
        <authorList>
            <person name="Kallberg Y."/>
            <person name="Tangrot J."/>
            <person name="Rosling A."/>
        </authorList>
    </citation>
    <scope>NUCLEOTIDE SEQUENCE</scope>
    <source>
        <strain evidence="1">MT106</strain>
    </source>
</reference>
<proteinExistence type="predicted"/>
<organism evidence="1 2">
    <name type="scientific">Ambispora gerdemannii</name>
    <dbReference type="NCBI Taxonomy" id="144530"/>
    <lineage>
        <taxon>Eukaryota</taxon>
        <taxon>Fungi</taxon>
        <taxon>Fungi incertae sedis</taxon>
        <taxon>Mucoromycota</taxon>
        <taxon>Glomeromycotina</taxon>
        <taxon>Glomeromycetes</taxon>
        <taxon>Archaeosporales</taxon>
        <taxon>Ambisporaceae</taxon>
        <taxon>Ambispora</taxon>
    </lineage>
</organism>
<dbReference type="Gene3D" id="1.10.30.10">
    <property type="entry name" value="High mobility group box domain"/>
    <property type="match status" value="1"/>
</dbReference>